<evidence type="ECO:0000259" key="1">
    <source>
        <dbReference type="Pfam" id="PF09557"/>
    </source>
</evidence>
<dbReference type="STRING" id="690850.Desaf_2480"/>
<proteinExistence type="predicted"/>
<dbReference type="EMBL" id="CP003221">
    <property type="protein sequence ID" value="EGJ50803.1"/>
    <property type="molecule type" value="Genomic_DNA"/>
</dbReference>
<dbReference type="AlphaFoldDB" id="F3YZ47"/>
<dbReference type="InterPro" id="IPR019060">
    <property type="entry name" value="DUF2382"/>
</dbReference>
<dbReference type="KEGG" id="daf:Desaf_2480"/>
<accession>F3YZ47</accession>
<evidence type="ECO:0000313" key="2">
    <source>
        <dbReference type="EMBL" id="EGJ50803.1"/>
    </source>
</evidence>
<dbReference type="Proteomes" id="UP000007844">
    <property type="component" value="Chromosome"/>
</dbReference>
<reference evidence="2 3" key="1">
    <citation type="journal article" date="2011" name="J. Bacteriol.">
        <title>Genome sequence of the mercury-methylating and pleomorphic Desulfovibrio africanus Strain Walvis Bay.</title>
        <authorList>
            <person name="Brown S.D."/>
            <person name="Wall J.D."/>
            <person name="Kucken A.M."/>
            <person name="Gilmour C.C."/>
            <person name="Podar M."/>
            <person name="Brandt C.C."/>
            <person name="Teshima H."/>
            <person name="Detter J.C."/>
            <person name="Han C.S."/>
            <person name="Land M.L."/>
            <person name="Lucas S."/>
            <person name="Han J."/>
            <person name="Pennacchio L."/>
            <person name="Nolan M."/>
            <person name="Pitluck S."/>
            <person name="Woyke T."/>
            <person name="Goodwin L."/>
            <person name="Palumbo A.V."/>
            <person name="Elias D.A."/>
        </authorList>
    </citation>
    <scope>NUCLEOTIDE SEQUENCE [LARGE SCALE GENOMIC DNA]</scope>
    <source>
        <strain evidence="2 3">Walvis Bay</strain>
    </source>
</reference>
<dbReference type="eggNOG" id="COG3861">
    <property type="taxonomic scope" value="Bacteria"/>
</dbReference>
<sequence>MTNSKVNNPRKATSADSQVIPVVEEKLYVGKHTLDTGTTRVKKIVHEREEVISEPLLRQEAQISRVPINRYVDQAPAMRQEKDTLIMPVVEEVLVVEKRLLLKEELHITRKSKTVREPQRVVLRSEEAVVEHVDAQAPREPKKR</sequence>
<dbReference type="Pfam" id="PF09557">
    <property type="entry name" value="DUF2382"/>
    <property type="match status" value="1"/>
</dbReference>
<dbReference type="HOGENOM" id="CLU_133203_0_0_7"/>
<evidence type="ECO:0000313" key="3">
    <source>
        <dbReference type="Proteomes" id="UP000007844"/>
    </source>
</evidence>
<keyword evidence="3" id="KW-1185">Reference proteome</keyword>
<feature type="domain" description="DUF2382" evidence="1">
    <location>
        <begin position="20"/>
        <end position="130"/>
    </location>
</feature>
<protein>
    <recommendedName>
        <fullName evidence="1">DUF2382 domain-containing protein</fullName>
    </recommendedName>
</protein>
<organism evidence="2 3">
    <name type="scientific">Desulfocurvibacter africanus subsp. africanus str. Walvis Bay</name>
    <dbReference type="NCBI Taxonomy" id="690850"/>
    <lineage>
        <taxon>Bacteria</taxon>
        <taxon>Pseudomonadati</taxon>
        <taxon>Thermodesulfobacteriota</taxon>
        <taxon>Desulfovibrionia</taxon>
        <taxon>Desulfovibrionales</taxon>
        <taxon>Desulfovibrionaceae</taxon>
        <taxon>Desulfocurvibacter</taxon>
    </lineage>
</organism>
<name>F3YZ47_DESAF</name>
<gene>
    <name evidence="2" type="ORF">Desaf_2480</name>
</gene>
<dbReference type="RefSeq" id="WP_014260502.1">
    <property type="nucleotide sequence ID" value="NC_016629.1"/>
</dbReference>